<dbReference type="Proteomes" id="UP000535491">
    <property type="component" value="Unassembled WGS sequence"/>
</dbReference>
<evidence type="ECO:0000313" key="2">
    <source>
        <dbReference type="Proteomes" id="UP000535491"/>
    </source>
</evidence>
<organism evidence="1 2">
    <name type="scientific">Paenactinomyces guangxiensis</name>
    <dbReference type="NCBI Taxonomy" id="1490290"/>
    <lineage>
        <taxon>Bacteria</taxon>
        <taxon>Bacillati</taxon>
        <taxon>Bacillota</taxon>
        <taxon>Bacilli</taxon>
        <taxon>Bacillales</taxon>
        <taxon>Thermoactinomycetaceae</taxon>
        <taxon>Paenactinomyces</taxon>
    </lineage>
</organism>
<dbReference type="InterPro" id="IPR011990">
    <property type="entry name" value="TPR-like_helical_dom_sf"/>
</dbReference>
<gene>
    <name evidence="1" type="ORF">H1191_03505</name>
</gene>
<dbReference type="SUPFAM" id="SSF48452">
    <property type="entry name" value="TPR-like"/>
    <property type="match status" value="1"/>
</dbReference>
<dbReference type="Gene3D" id="1.25.40.10">
    <property type="entry name" value="Tetratricopeptide repeat domain"/>
    <property type="match status" value="1"/>
</dbReference>
<accession>A0A7W1WNW7</accession>
<dbReference type="EMBL" id="JACEIQ010000002">
    <property type="protein sequence ID" value="MBA4493373.1"/>
    <property type="molecule type" value="Genomic_DNA"/>
</dbReference>
<dbReference type="InterPro" id="IPR019734">
    <property type="entry name" value="TPR_rpt"/>
</dbReference>
<proteinExistence type="predicted"/>
<protein>
    <submittedName>
        <fullName evidence="1">Tetratricopeptide repeat protein</fullName>
    </submittedName>
</protein>
<sequence>MADLQAELLIKTGRYEEASKYAVEGIQLARIEGNDERLCDLRTVLGTSYMYSSRWNLAEKCFKESLKLKDKIKGEYLLIKAYKQMGELYLILGKIELSEEYCGKRFAWEKRTMMHLGIVRQLSH</sequence>
<keyword evidence="2" id="KW-1185">Reference proteome</keyword>
<evidence type="ECO:0000313" key="1">
    <source>
        <dbReference type="EMBL" id="MBA4493373.1"/>
    </source>
</evidence>
<dbReference type="AlphaFoldDB" id="A0A7W1WNW7"/>
<reference evidence="1 2" key="1">
    <citation type="submission" date="2020-07" db="EMBL/GenBank/DDBJ databases">
        <authorList>
            <person name="Feng H."/>
        </authorList>
    </citation>
    <scope>NUCLEOTIDE SEQUENCE [LARGE SCALE GENOMIC DNA]</scope>
    <source>
        <strain evidence="2">s-10</strain>
    </source>
</reference>
<dbReference type="RefSeq" id="WP_181750611.1">
    <property type="nucleotide sequence ID" value="NZ_JACEIQ010000002.1"/>
</dbReference>
<name>A0A7W1WNW7_9BACL</name>
<comment type="caution">
    <text evidence="1">The sequence shown here is derived from an EMBL/GenBank/DDBJ whole genome shotgun (WGS) entry which is preliminary data.</text>
</comment>
<dbReference type="Pfam" id="PF13181">
    <property type="entry name" value="TPR_8"/>
    <property type="match status" value="1"/>
</dbReference>